<feature type="non-terminal residue" evidence="9">
    <location>
        <position position="102"/>
    </location>
</feature>
<dbReference type="EMBL" id="BLKM01010179">
    <property type="protein sequence ID" value="GFG29406.1"/>
    <property type="molecule type" value="Genomic_DNA"/>
</dbReference>
<feature type="non-terminal residue" evidence="9">
    <location>
        <position position="1"/>
    </location>
</feature>
<dbReference type="InterPro" id="IPR036396">
    <property type="entry name" value="Cyt_P450_sf"/>
</dbReference>
<dbReference type="PANTHER" id="PTHR24279">
    <property type="entry name" value="CYTOCHROME P450"/>
    <property type="match status" value="1"/>
</dbReference>
<dbReference type="InterPro" id="IPR001128">
    <property type="entry name" value="Cyt_P450"/>
</dbReference>
<reference evidence="9" key="1">
    <citation type="journal article" date="2020" name="J. Asia-Pac. Entomol.">
        <title>Draft genome sequence of the termite, Coptotermes formosanus: Genetic insights into the pyruvate dehydrogenase complex of the termite.</title>
        <authorList>
            <person name="Itakura S."/>
            <person name="Yosikawa Y."/>
            <person name="Togami Y."/>
            <person name="Umezawa K."/>
        </authorList>
    </citation>
    <scope>NUCLEOTIDE SEQUENCE</scope>
    <source>
        <tissue evidence="9">Head</tissue>
    </source>
</reference>
<organism evidence="9 10">
    <name type="scientific">Coptotermes formosanus</name>
    <name type="common">Formosan subterranean termite</name>
    <dbReference type="NCBI Taxonomy" id="36987"/>
    <lineage>
        <taxon>Eukaryota</taxon>
        <taxon>Metazoa</taxon>
        <taxon>Ecdysozoa</taxon>
        <taxon>Arthropoda</taxon>
        <taxon>Hexapoda</taxon>
        <taxon>Insecta</taxon>
        <taxon>Pterygota</taxon>
        <taxon>Neoptera</taxon>
        <taxon>Polyneoptera</taxon>
        <taxon>Dictyoptera</taxon>
        <taxon>Blattodea</taxon>
        <taxon>Blattoidea</taxon>
        <taxon>Termitoidae</taxon>
        <taxon>Rhinotermitidae</taxon>
        <taxon>Coptotermes</taxon>
    </lineage>
</organism>
<dbReference type="OrthoDB" id="3945418at2759"/>
<reference evidence="10" key="2">
    <citation type="submission" date="2020-01" db="EMBL/GenBank/DDBJ databases">
        <title>Draft genome sequence of the Termite Coptotermes fromosanus.</title>
        <authorList>
            <person name="Itakura S."/>
            <person name="Yosikawa Y."/>
            <person name="Umezawa K."/>
        </authorList>
    </citation>
    <scope>NUCLEOTIDE SEQUENCE [LARGE SCALE GENOMIC DNA]</scope>
</reference>
<keyword evidence="4" id="KW-0479">Metal-binding</keyword>
<evidence type="ECO:0000313" key="9">
    <source>
        <dbReference type="EMBL" id="GFG30552.1"/>
    </source>
</evidence>
<comment type="cofactor">
    <cofactor evidence="1">
        <name>heme</name>
        <dbReference type="ChEBI" id="CHEBI:30413"/>
    </cofactor>
</comment>
<comment type="caution">
    <text evidence="9">The sequence shown here is derived from an EMBL/GenBank/DDBJ whole genome shotgun (WGS) entry which is preliminary data.</text>
</comment>
<evidence type="ECO:0000313" key="10">
    <source>
        <dbReference type="Proteomes" id="UP000502823"/>
    </source>
</evidence>
<evidence type="ECO:0008006" key="11">
    <source>
        <dbReference type="Google" id="ProtNLM"/>
    </source>
</evidence>
<keyword evidence="5" id="KW-0560">Oxidoreductase</keyword>
<name>A0A6L2PHD3_COPFO</name>
<dbReference type="GO" id="GO:0005506">
    <property type="term" value="F:iron ion binding"/>
    <property type="evidence" value="ECO:0007669"/>
    <property type="project" value="InterPro"/>
</dbReference>
<sequence length="102" mass="11977">VYRNEGPWPIRDNLPSINYYRLITRKDVFQGAGGLVATQGEEWQKLRSKMNQTMMQPRSTKLYVAPIDAVANDFIKRIRQIRDENLEMPDDFSNELCKWGLE</sequence>
<accession>A0A6L2PHD3</accession>
<keyword evidence="10" id="KW-1185">Reference proteome</keyword>
<protein>
    <recommendedName>
        <fullName evidence="11">Cytochrome P450</fullName>
    </recommendedName>
</protein>
<dbReference type="AlphaFoldDB" id="A0A6L2PHD3"/>
<evidence type="ECO:0000256" key="7">
    <source>
        <dbReference type="ARBA" id="ARBA00023033"/>
    </source>
</evidence>
<dbReference type="SUPFAM" id="SSF48264">
    <property type="entry name" value="Cytochrome P450"/>
    <property type="match status" value="1"/>
</dbReference>
<evidence type="ECO:0000256" key="3">
    <source>
        <dbReference type="ARBA" id="ARBA00022617"/>
    </source>
</evidence>
<evidence type="ECO:0000313" key="8">
    <source>
        <dbReference type="EMBL" id="GFG29406.1"/>
    </source>
</evidence>
<evidence type="ECO:0000256" key="6">
    <source>
        <dbReference type="ARBA" id="ARBA00023004"/>
    </source>
</evidence>
<evidence type="ECO:0000256" key="5">
    <source>
        <dbReference type="ARBA" id="ARBA00023002"/>
    </source>
</evidence>
<dbReference type="EMBL" id="BLKM01004127">
    <property type="protein sequence ID" value="GFG30552.1"/>
    <property type="molecule type" value="Genomic_DNA"/>
</dbReference>
<dbReference type="Pfam" id="PF00067">
    <property type="entry name" value="p450"/>
    <property type="match status" value="1"/>
</dbReference>
<comment type="similarity">
    <text evidence="2">Belongs to the cytochrome P450 family.</text>
</comment>
<dbReference type="GO" id="GO:0020037">
    <property type="term" value="F:heme binding"/>
    <property type="evidence" value="ECO:0007669"/>
    <property type="project" value="InterPro"/>
</dbReference>
<keyword evidence="6" id="KW-0408">Iron</keyword>
<dbReference type="PANTHER" id="PTHR24279:SF120">
    <property type="entry name" value="CYTOCHROME P450"/>
    <property type="match status" value="1"/>
</dbReference>
<dbReference type="Proteomes" id="UP000502823">
    <property type="component" value="Unassembled WGS sequence"/>
</dbReference>
<evidence type="ECO:0000256" key="2">
    <source>
        <dbReference type="ARBA" id="ARBA00010617"/>
    </source>
</evidence>
<proteinExistence type="inferred from homology"/>
<dbReference type="InParanoid" id="A0A6L2PHD3"/>
<dbReference type="GO" id="GO:0016705">
    <property type="term" value="F:oxidoreductase activity, acting on paired donors, with incorporation or reduction of molecular oxygen"/>
    <property type="evidence" value="ECO:0007669"/>
    <property type="project" value="InterPro"/>
</dbReference>
<dbReference type="GO" id="GO:0004497">
    <property type="term" value="F:monooxygenase activity"/>
    <property type="evidence" value="ECO:0007669"/>
    <property type="project" value="UniProtKB-KW"/>
</dbReference>
<dbReference type="InterPro" id="IPR050479">
    <property type="entry name" value="CYP11_CYP27_families"/>
</dbReference>
<dbReference type="Gene3D" id="1.10.630.10">
    <property type="entry name" value="Cytochrome P450"/>
    <property type="match status" value="1"/>
</dbReference>
<evidence type="ECO:0000256" key="1">
    <source>
        <dbReference type="ARBA" id="ARBA00001971"/>
    </source>
</evidence>
<gene>
    <name evidence="9" type="ORF">Cfor_03604</name>
    <name evidence="8" type="ORF">Cfor_03695</name>
</gene>
<keyword evidence="7" id="KW-0503">Monooxygenase</keyword>
<evidence type="ECO:0000256" key="4">
    <source>
        <dbReference type="ARBA" id="ARBA00022723"/>
    </source>
</evidence>
<keyword evidence="3" id="KW-0349">Heme</keyword>